<protein>
    <submittedName>
        <fullName evidence="1">Uncharacterized protein</fullName>
    </submittedName>
</protein>
<reference evidence="1 2" key="1">
    <citation type="journal article" date="2014" name="Genome Biol. Evol.">
        <title>The genome of the myxosporean Thelohanellus kitauei shows adaptations to nutrient acquisition within its fish host.</title>
        <authorList>
            <person name="Yang Y."/>
            <person name="Xiong J."/>
            <person name="Zhou Z."/>
            <person name="Huo F."/>
            <person name="Miao W."/>
            <person name="Ran C."/>
            <person name="Liu Y."/>
            <person name="Zhang J."/>
            <person name="Feng J."/>
            <person name="Wang M."/>
            <person name="Wang M."/>
            <person name="Wang L."/>
            <person name="Yao B."/>
        </authorList>
    </citation>
    <scope>NUCLEOTIDE SEQUENCE [LARGE SCALE GENOMIC DNA]</scope>
    <source>
        <strain evidence="1">Wuqing</strain>
    </source>
</reference>
<dbReference type="AlphaFoldDB" id="A0A0C2MVT5"/>
<organism evidence="1 2">
    <name type="scientific">Thelohanellus kitauei</name>
    <name type="common">Myxosporean</name>
    <dbReference type="NCBI Taxonomy" id="669202"/>
    <lineage>
        <taxon>Eukaryota</taxon>
        <taxon>Metazoa</taxon>
        <taxon>Cnidaria</taxon>
        <taxon>Myxozoa</taxon>
        <taxon>Myxosporea</taxon>
        <taxon>Bivalvulida</taxon>
        <taxon>Platysporina</taxon>
        <taxon>Myxobolidae</taxon>
        <taxon>Thelohanellus</taxon>
    </lineage>
</organism>
<comment type="caution">
    <text evidence="1">The sequence shown here is derived from an EMBL/GenBank/DDBJ whole genome shotgun (WGS) entry which is preliminary data.</text>
</comment>
<keyword evidence="2" id="KW-1185">Reference proteome</keyword>
<sequence>MFPILDNDFDDKITETFSSTVRLKSTLPCFSNLEGEQQEGFKNSGVLISNALYHTAFVVAIVVNKGGSLICSNFEDSVCKDCRFIEPVWGKNQILILFSYF</sequence>
<gene>
    <name evidence="1" type="ORF">RF11_04380</name>
</gene>
<proteinExistence type="predicted"/>
<dbReference type="Proteomes" id="UP000031668">
    <property type="component" value="Unassembled WGS sequence"/>
</dbReference>
<accession>A0A0C2MVT5</accession>
<name>A0A0C2MVT5_THEKT</name>
<evidence type="ECO:0000313" key="2">
    <source>
        <dbReference type="Proteomes" id="UP000031668"/>
    </source>
</evidence>
<evidence type="ECO:0000313" key="1">
    <source>
        <dbReference type="EMBL" id="KII65747.1"/>
    </source>
</evidence>
<dbReference type="EMBL" id="JWZT01003733">
    <property type="protein sequence ID" value="KII65747.1"/>
    <property type="molecule type" value="Genomic_DNA"/>
</dbReference>